<dbReference type="Proteomes" id="UP000193719">
    <property type="component" value="Unassembled WGS sequence"/>
</dbReference>
<comment type="caution">
    <text evidence="12">The sequence shown here is derived from an EMBL/GenBank/DDBJ whole genome shotgun (WGS) entry which is preliminary data.</text>
</comment>
<evidence type="ECO:0000256" key="5">
    <source>
        <dbReference type="ARBA" id="ARBA00022801"/>
    </source>
</evidence>
<dbReference type="PANTHER" id="PTHR11733:SF167">
    <property type="entry name" value="FI17812P1-RELATED"/>
    <property type="match status" value="1"/>
</dbReference>
<evidence type="ECO:0000256" key="6">
    <source>
        <dbReference type="ARBA" id="ARBA00022833"/>
    </source>
</evidence>
<evidence type="ECO:0000256" key="1">
    <source>
        <dbReference type="ARBA" id="ARBA00001947"/>
    </source>
</evidence>
<evidence type="ECO:0000259" key="11">
    <source>
        <dbReference type="Pfam" id="PF05649"/>
    </source>
</evidence>
<dbReference type="Pfam" id="PF01431">
    <property type="entry name" value="Peptidase_M13"/>
    <property type="match status" value="1"/>
</dbReference>
<dbReference type="GO" id="GO:0004222">
    <property type="term" value="F:metalloendopeptidase activity"/>
    <property type="evidence" value="ECO:0007669"/>
    <property type="project" value="InterPro"/>
</dbReference>
<sequence>MKFQQIGAVLTFLSLNLKVLSLPFAERIGNPSEEIEPRRIEDIFGNNINIQKQSIASQLFRKKAKRQEERKVNKSEKIEEEWEKQQEKEEKEKEKENEEWEKQQEKEKEYKSEDICMTDECITSSKRILNSMDTTVDPCDDFYQYACGGWMEQTEIPSNSASISTSIIGNSRNMNIIKNILEREYKVNENLSPEEQELDKNLFNKLKTIFNTCMDVDKINAKGKQPLLDLYDKMKIYENRESYKEGDGLTEQLVTLNKYGVFPFFKVGGHTDYEKANHYLIAFLQNGLTLSKDYYSYDVLMVELRKYIRNILALIFDENERDIEVMADSILEFEKKIANAYVPSIKLQNPQYYYNKRTISELSEKYPKINWSLFFKKRLANHNIDFDINDETIFIDMTPEYLEKLNEILEETDVDTIAYYLEWRVIDRFYEYLSSDLQGPVKEFSDFLYGGSVETPLYGKCSSMVDDMMEMAVGKYFVEEAFDANTKPAVKEVFKNIKQSMIERIPQMEWLDKETSDYAIEKVMMIKENIAYPDYLLDLEKMTKKYEYLELDPDDYLGNVISYLNMYYRNDLIRIVEPTSDWRYSPQTFNGFYYPPDNSINILAGILQTPFYDSHEPDYINYGGLGMLVGHELTHAFDGTGRQFDKNGSMTNWWSLSTAENFSNAAQCFVDQYSNYTIVGSDGKNYNVDGEFTLNENISDNGGVDRAYEAWKISMENDALNAKQRNKILPDFTQYTRDQLFFISFGQIWCSKMRPEVAVQYLSKDNHAPSEWRVKGVLRNSKHFAEVFNCPVNSPMNPEQKCSIW</sequence>
<dbReference type="PROSITE" id="PS51885">
    <property type="entry name" value="NEPRILYSIN"/>
    <property type="match status" value="1"/>
</dbReference>
<evidence type="ECO:0000313" key="13">
    <source>
        <dbReference type="Proteomes" id="UP000193719"/>
    </source>
</evidence>
<evidence type="ECO:0000256" key="8">
    <source>
        <dbReference type="SAM" id="MobiDB-lite"/>
    </source>
</evidence>
<feature type="domain" description="Peptidase M13 N-terminal" evidence="11">
    <location>
        <begin position="138"/>
        <end position="533"/>
    </location>
</feature>
<evidence type="ECO:0000259" key="10">
    <source>
        <dbReference type="Pfam" id="PF01431"/>
    </source>
</evidence>
<dbReference type="GO" id="GO:0046872">
    <property type="term" value="F:metal ion binding"/>
    <property type="evidence" value="ECO:0007669"/>
    <property type="project" value="UniProtKB-KW"/>
</dbReference>
<dbReference type="Gene3D" id="1.10.1380.10">
    <property type="entry name" value="Neutral endopeptidase , domain2"/>
    <property type="match status" value="1"/>
</dbReference>
<accession>A0A1Y1VDA4</accession>
<dbReference type="PRINTS" id="PR00786">
    <property type="entry name" value="NEPRILYSIN"/>
</dbReference>
<keyword evidence="6" id="KW-0862">Zinc</keyword>
<dbReference type="InterPro" id="IPR042089">
    <property type="entry name" value="Peptidase_M13_dom_2"/>
</dbReference>
<evidence type="ECO:0000256" key="2">
    <source>
        <dbReference type="ARBA" id="ARBA00007357"/>
    </source>
</evidence>
<gene>
    <name evidence="12" type="ORF">BCR36DRAFT_404044</name>
</gene>
<dbReference type="Gene3D" id="3.40.390.10">
    <property type="entry name" value="Collagenase (Catalytic Domain)"/>
    <property type="match status" value="1"/>
</dbReference>
<feature type="chain" id="PRO_5012282242" evidence="9">
    <location>
        <begin position="22"/>
        <end position="805"/>
    </location>
</feature>
<protein>
    <submittedName>
        <fullName evidence="12">Zincin</fullName>
    </submittedName>
</protein>
<dbReference type="AlphaFoldDB" id="A0A1Y1VDA4"/>
<evidence type="ECO:0000256" key="4">
    <source>
        <dbReference type="ARBA" id="ARBA00022723"/>
    </source>
</evidence>
<keyword evidence="5" id="KW-0378">Hydrolase</keyword>
<evidence type="ECO:0000313" key="12">
    <source>
        <dbReference type="EMBL" id="ORX51827.1"/>
    </source>
</evidence>
<dbReference type="InterPro" id="IPR008753">
    <property type="entry name" value="Peptidase_M13_N"/>
</dbReference>
<feature type="signal peptide" evidence="9">
    <location>
        <begin position="1"/>
        <end position="21"/>
    </location>
</feature>
<evidence type="ECO:0000256" key="9">
    <source>
        <dbReference type="SAM" id="SignalP"/>
    </source>
</evidence>
<proteinExistence type="inferred from homology"/>
<feature type="region of interest" description="Disordered" evidence="8">
    <location>
        <begin position="70"/>
        <end position="108"/>
    </location>
</feature>
<reference evidence="12 13" key="2">
    <citation type="submission" date="2016-08" db="EMBL/GenBank/DDBJ databases">
        <title>Pervasive Adenine N6-methylation of Active Genes in Fungi.</title>
        <authorList>
            <consortium name="DOE Joint Genome Institute"/>
            <person name="Mondo S.J."/>
            <person name="Dannebaum R.O."/>
            <person name="Kuo R.C."/>
            <person name="Labutti K."/>
            <person name="Haridas S."/>
            <person name="Kuo A."/>
            <person name="Salamov A."/>
            <person name="Ahrendt S.R."/>
            <person name="Lipzen A."/>
            <person name="Sullivan W."/>
            <person name="Andreopoulos W.B."/>
            <person name="Clum A."/>
            <person name="Lindquist E."/>
            <person name="Daum C."/>
            <person name="Ramamoorthy G.K."/>
            <person name="Gryganskyi A."/>
            <person name="Culley D."/>
            <person name="Magnuson J.K."/>
            <person name="James T.Y."/>
            <person name="O'Malley M.A."/>
            <person name="Stajich J.E."/>
            <person name="Spatafora J.W."/>
            <person name="Visel A."/>
            <person name="Grigoriev I.V."/>
        </authorList>
    </citation>
    <scope>NUCLEOTIDE SEQUENCE [LARGE SCALE GENOMIC DNA]</scope>
    <source>
        <strain evidence="13">finn</strain>
    </source>
</reference>
<comment type="cofactor">
    <cofactor evidence="1">
        <name>Zn(2+)</name>
        <dbReference type="ChEBI" id="CHEBI:29105"/>
    </cofactor>
</comment>
<dbReference type="SUPFAM" id="SSF55486">
    <property type="entry name" value="Metalloproteases ('zincins'), catalytic domain"/>
    <property type="match status" value="1"/>
</dbReference>
<dbReference type="CDD" id="cd08662">
    <property type="entry name" value="M13"/>
    <property type="match status" value="1"/>
</dbReference>
<evidence type="ECO:0000256" key="7">
    <source>
        <dbReference type="ARBA" id="ARBA00023049"/>
    </source>
</evidence>
<dbReference type="STRING" id="1754191.A0A1Y1VDA4"/>
<comment type="similarity">
    <text evidence="2">Belongs to the peptidase M13 family.</text>
</comment>
<keyword evidence="3" id="KW-0645">Protease</keyword>
<dbReference type="EMBL" id="MCFH01000017">
    <property type="protein sequence ID" value="ORX51827.1"/>
    <property type="molecule type" value="Genomic_DNA"/>
</dbReference>
<dbReference type="Pfam" id="PF05649">
    <property type="entry name" value="Peptidase_M13_N"/>
    <property type="match status" value="1"/>
</dbReference>
<dbReference type="GO" id="GO:0005886">
    <property type="term" value="C:plasma membrane"/>
    <property type="evidence" value="ECO:0007669"/>
    <property type="project" value="TreeGrafter"/>
</dbReference>
<keyword evidence="7" id="KW-0482">Metalloprotease</keyword>
<keyword evidence="9" id="KW-0732">Signal</keyword>
<dbReference type="InterPro" id="IPR024079">
    <property type="entry name" value="MetalloPept_cat_dom_sf"/>
</dbReference>
<keyword evidence="4" id="KW-0479">Metal-binding</keyword>
<dbReference type="InterPro" id="IPR018497">
    <property type="entry name" value="Peptidase_M13_C"/>
</dbReference>
<evidence type="ECO:0000256" key="3">
    <source>
        <dbReference type="ARBA" id="ARBA00022670"/>
    </source>
</evidence>
<dbReference type="InterPro" id="IPR000718">
    <property type="entry name" value="Peptidase_M13"/>
</dbReference>
<dbReference type="OrthoDB" id="6475849at2759"/>
<dbReference type="GO" id="GO:0016485">
    <property type="term" value="P:protein processing"/>
    <property type="evidence" value="ECO:0007669"/>
    <property type="project" value="TreeGrafter"/>
</dbReference>
<name>A0A1Y1VDA4_9FUNG</name>
<organism evidence="12 13">
    <name type="scientific">Piromyces finnis</name>
    <dbReference type="NCBI Taxonomy" id="1754191"/>
    <lineage>
        <taxon>Eukaryota</taxon>
        <taxon>Fungi</taxon>
        <taxon>Fungi incertae sedis</taxon>
        <taxon>Chytridiomycota</taxon>
        <taxon>Chytridiomycota incertae sedis</taxon>
        <taxon>Neocallimastigomycetes</taxon>
        <taxon>Neocallimastigales</taxon>
        <taxon>Neocallimastigaceae</taxon>
        <taxon>Piromyces</taxon>
    </lineage>
</organism>
<reference evidence="12 13" key="1">
    <citation type="submission" date="2016-08" db="EMBL/GenBank/DDBJ databases">
        <title>Genomes of anaerobic fungi encode conserved fungal cellulosomes for biomass hydrolysis.</title>
        <authorList>
            <consortium name="DOE Joint Genome Institute"/>
            <person name="Haitjema C.H."/>
            <person name="Gilmore S.P."/>
            <person name="Henske J.K."/>
            <person name="Solomon K.V."/>
            <person name="De Groot R."/>
            <person name="Kuo A."/>
            <person name="Mondo S.J."/>
            <person name="Salamov A.A."/>
            <person name="Labutti K."/>
            <person name="Zhao Z."/>
            <person name="Chiniquy J."/>
            <person name="Barry K."/>
            <person name="Brewer H.M."/>
            <person name="Purvine S.O."/>
            <person name="Wright A.T."/>
            <person name="Boxma B."/>
            <person name="Van Alen T."/>
            <person name="Hackstein J.H."/>
            <person name="Baker S.E."/>
            <person name="Grigoriev I.V."/>
            <person name="O'Malley M.A."/>
        </authorList>
    </citation>
    <scope>NUCLEOTIDE SEQUENCE [LARGE SCALE GENOMIC DNA]</scope>
    <source>
        <strain evidence="13">finn</strain>
    </source>
</reference>
<keyword evidence="13" id="KW-1185">Reference proteome</keyword>
<dbReference type="PANTHER" id="PTHR11733">
    <property type="entry name" value="ZINC METALLOPROTEASE FAMILY M13 NEPRILYSIN-RELATED"/>
    <property type="match status" value="1"/>
</dbReference>
<feature type="domain" description="Peptidase M13 C-terminal" evidence="10">
    <location>
        <begin position="590"/>
        <end position="804"/>
    </location>
</feature>